<evidence type="ECO:0000259" key="6">
    <source>
        <dbReference type="Pfam" id="PF01386"/>
    </source>
</evidence>
<dbReference type="GO" id="GO:0006412">
    <property type="term" value="P:translation"/>
    <property type="evidence" value="ECO:0007669"/>
    <property type="project" value="UniProtKB-UniRule"/>
</dbReference>
<dbReference type="PANTHER" id="PTHR33284:SF1">
    <property type="entry name" value="RIBOSOMAL PROTEIN L25_GLN-TRNA SYNTHETASE, ANTI-CODON-BINDING DOMAIN-CONTAINING PROTEIN"/>
    <property type="match status" value="1"/>
</dbReference>
<evidence type="ECO:0000256" key="3">
    <source>
        <dbReference type="ARBA" id="ARBA00022980"/>
    </source>
</evidence>
<reference evidence="8 9" key="1">
    <citation type="submission" date="2017-06" db="EMBL/GenBank/DDBJ databases">
        <title>Draft genome sequence of anaerobic fermentative bacterium Anaeromicrobium sediminis DY2726D isolated from West Pacific Ocean sediments.</title>
        <authorList>
            <person name="Zeng X."/>
        </authorList>
    </citation>
    <scope>NUCLEOTIDE SEQUENCE [LARGE SCALE GENOMIC DNA]</scope>
    <source>
        <strain evidence="8 9">DY2726D</strain>
    </source>
</reference>
<dbReference type="GO" id="GO:0008097">
    <property type="term" value="F:5S rRNA binding"/>
    <property type="evidence" value="ECO:0007669"/>
    <property type="project" value="InterPro"/>
</dbReference>
<name>A0A267MBS7_9FIRM</name>
<evidence type="ECO:0000313" key="8">
    <source>
        <dbReference type="EMBL" id="PAB57009.1"/>
    </source>
</evidence>
<comment type="function">
    <text evidence="5">This is one of the proteins that binds to the 5S RNA in the ribosome where it forms part of the central protuberance.</text>
</comment>
<evidence type="ECO:0000313" key="9">
    <source>
        <dbReference type="Proteomes" id="UP000216024"/>
    </source>
</evidence>
<accession>A0A267MBS7</accession>
<evidence type="ECO:0000256" key="5">
    <source>
        <dbReference type="HAMAP-Rule" id="MF_01334"/>
    </source>
</evidence>
<protein>
    <recommendedName>
        <fullName evidence="5">Large ribosomal subunit protein bL25</fullName>
    </recommendedName>
    <alternativeName>
        <fullName evidence="5">General stress protein CTC</fullName>
    </alternativeName>
</protein>
<dbReference type="Proteomes" id="UP000216024">
    <property type="component" value="Unassembled WGS sequence"/>
</dbReference>
<dbReference type="AlphaFoldDB" id="A0A267MBS7"/>
<organism evidence="8 9">
    <name type="scientific">Anaeromicrobium sediminis</name>
    <dbReference type="NCBI Taxonomy" id="1478221"/>
    <lineage>
        <taxon>Bacteria</taxon>
        <taxon>Bacillati</taxon>
        <taxon>Bacillota</taxon>
        <taxon>Clostridia</taxon>
        <taxon>Peptostreptococcales</taxon>
        <taxon>Thermotaleaceae</taxon>
        <taxon>Anaeromicrobium</taxon>
    </lineage>
</organism>
<dbReference type="InterPro" id="IPR020930">
    <property type="entry name" value="Ribosomal_uL5_bac-type"/>
</dbReference>
<dbReference type="InterPro" id="IPR001021">
    <property type="entry name" value="Ribosomal_bL25_long"/>
</dbReference>
<dbReference type="InterPro" id="IPR037121">
    <property type="entry name" value="Ribosomal_bL25_C"/>
</dbReference>
<dbReference type="GO" id="GO:0022625">
    <property type="term" value="C:cytosolic large ribosomal subunit"/>
    <property type="evidence" value="ECO:0007669"/>
    <property type="project" value="TreeGrafter"/>
</dbReference>
<feature type="domain" description="Large ribosomal subunit protein bL25 beta" evidence="7">
    <location>
        <begin position="101"/>
        <end position="180"/>
    </location>
</feature>
<comment type="caution">
    <text evidence="8">The sequence shown here is derived from an EMBL/GenBank/DDBJ whole genome shotgun (WGS) entry which is preliminary data.</text>
</comment>
<dbReference type="PANTHER" id="PTHR33284">
    <property type="entry name" value="RIBOSOMAL PROTEIN L25/GLN-TRNA SYNTHETASE, ANTI-CODON-BINDING DOMAIN-CONTAINING PROTEIN"/>
    <property type="match status" value="1"/>
</dbReference>
<comment type="subunit">
    <text evidence="5">Part of the 50S ribosomal subunit; part of the 5S rRNA/L5/L18/L25 subcomplex. Contacts the 5S rRNA. Binds to the 5S rRNA independently of L5 and L18.</text>
</comment>
<keyword evidence="4 5" id="KW-0687">Ribonucleoprotein</keyword>
<dbReference type="InterPro" id="IPR011035">
    <property type="entry name" value="Ribosomal_bL25/Gln-tRNA_synth"/>
</dbReference>
<dbReference type="HAMAP" id="MF_01334">
    <property type="entry name" value="Ribosomal_bL25_CTC"/>
    <property type="match status" value="1"/>
</dbReference>
<dbReference type="Pfam" id="PF01386">
    <property type="entry name" value="Ribosomal_L25p"/>
    <property type="match status" value="1"/>
</dbReference>
<evidence type="ECO:0000259" key="7">
    <source>
        <dbReference type="Pfam" id="PF14693"/>
    </source>
</evidence>
<dbReference type="NCBIfam" id="TIGR00731">
    <property type="entry name" value="bL25_bact_ctc"/>
    <property type="match status" value="1"/>
</dbReference>
<proteinExistence type="inferred from homology"/>
<comment type="similarity">
    <text evidence="5">Belongs to the bacterial ribosomal protein bL25 family. CTC subfamily.</text>
</comment>
<keyword evidence="1 5" id="KW-0699">rRNA-binding</keyword>
<evidence type="ECO:0000256" key="2">
    <source>
        <dbReference type="ARBA" id="ARBA00022884"/>
    </source>
</evidence>
<gene>
    <name evidence="5" type="primary">rplY</name>
    <name evidence="5" type="synonym">ctc</name>
    <name evidence="8" type="ORF">CCE28_19690</name>
</gene>
<dbReference type="SUPFAM" id="SSF50715">
    <property type="entry name" value="Ribosomal protein L25-like"/>
    <property type="match status" value="1"/>
</dbReference>
<keyword evidence="3 5" id="KW-0689">Ribosomal protein</keyword>
<dbReference type="InterPro" id="IPR029751">
    <property type="entry name" value="Ribosomal_L25_dom"/>
</dbReference>
<dbReference type="Pfam" id="PF14693">
    <property type="entry name" value="Ribosomal_TL5_C"/>
    <property type="match status" value="1"/>
</dbReference>
<dbReference type="GO" id="GO:0003735">
    <property type="term" value="F:structural constituent of ribosome"/>
    <property type="evidence" value="ECO:0007669"/>
    <property type="project" value="InterPro"/>
</dbReference>
<evidence type="ECO:0000256" key="1">
    <source>
        <dbReference type="ARBA" id="ARBA00022730"/>
    </source>
</evidence>
<dbReference type="Gene3D" id="2.170.120.20">
    <property type="entry name" value="Ribosomal protein L25, beta domain"/>
    <property type="match status" value="1"/>
</dbReference>
<dbReference type="EMBL" id="NIBG01000029">
    <property type="protein sequence ID" value="PAB57009.1"/>
    <property type="molecule type" value="Genomic_DNA"/>
</dbReference>
<keyword evidence="9" id="KW-1185">Reference proteome</keyword>
<evidence type="ECO:0000256" key="4">
    <source>
        <dbReference type="ARBA" id="ARBA00023274"/>
    </source>
</evidence>
<dbReference type="CDD" id="cd00495">
    <property type="entry name" value="Ribosomal_L25_TL5_CTC"/>
    <property type="match status" value="1"/>
</dbReference>
<dbReference type="OrthoDB" id="9790002at2"/>
<feature type="domain" description="Large ribosomal subunit protein bL25 L25" evidence="6">
    <location>
        <begin position="8"/>
        <end position="92"/>
    </location>
</feature>
<dbReference type="Gene3D" id="2.40.240.10">
    <property type="entry name" value="Ribosomal Protein L25, Chain P"/>
    <property type="match status" value="1"/>
</dbReference>
<sequence length="207" mass="23015">MLKSNAHANMRNQIGSNACHRMRTEGRIPGVVYGHDIENSVIELDKRDLDTLIKSYGSNALIDLHTEGSQNLVMIKEVQRDIVSNDIIHIDFQKISYGTPIHTMVPIRLVGKGKVESSEGVVQQQMSQIEVECLPQNIPDSIDVDVSMLKPGNPLKIGDVEFAEEISIMNNGEDVIAALIKADRKIEEPEVEQLDIVTEVLFGDKDD</sequence>
<dbReference type="RefSeq" id="WP_095135611.1">
    <property type="nucleotide sequence ID" value="NZ_NIBG01000029.1"/>
</dbReference>
<keyword evidence="2 5" id="KW-0694">RNA-binding</keyword>
<dbReference type="InterPro" id="IPR020057">
    <property type="entry name" value="Ribosomal_bL25_b-dom"/>
</dbReference>
<dbReference type="InterPro" id="IPR020056">
    <property type="entry name" value="Rbsml_bL25/Gln-tRNA_synth_N"/>
</dbReference>